<keyword evidence="7" id="KW-1133">Transmembrane helix</keyword>
<dbReference type="InterPro" id="IPR051684">
    <property type="entry name" value="Electron_Trans/Redox"/>
</dbReference>
<evidence type="ECO:0000256" key="4">
    <source>
        <dbReference type="ARBA" id="ARBA00022982"/>
    </source>
</evidence>
<accession>B1BNL7</accession>
<reference evidence="9 10" key="1">
    <citation type="submission" date="2007-07" db="EMBL/GenBank/DDBJ databases">
        <title>Annotation of Clostridium perfringens E str. JGS1987.</title>
        <authorList>
            <person name="Paulsen I."/>
            <person name="Sebastian Y."/>
        </authorList>
    </citation>
    <scope>NUCLEOTIDE SEQUENCE [LARGE SCALE GENOMIC DNA]</scope>
    <source>
        <strain evidence="10">E str. JGS1987</strain>
    </source>
</reference>
<evidence type="ECO:0000256" key="7">
    <source>
        <dbReference type="SAM" id="Phobius"/>
    </source>
</evidence>
<proteinExistence type="predicted"/>
<evidence type="ECO:0000256" key="1">
    <source>
        <dbReference type="ARBA" id="ARBA00022448"/>
    </source>
</evidence>
<dbReference type="PANTHER" id="PTHR30176:SF3">
    <property type="entry name" value="FERREDOXIN-TYPE PROTEIN NAPH"/>
    <property type="match status" value="1"/>
</dbReference>
<evidence type="ECO:0000313" key="9">
    <source>
        <dbReference type="EMBL" id="EDT16813.1"/>
    </source>
</evidence>
<dbReference type="AlphaFoldDB" id="B1BNL7"/>
<evidence type="ECO:0000256" key="6">
    <source>
        <dbReference type="ARBA" id="ARBA00023014"/>
    </source>
</evidence>
<evidence type="ECO:0000259" key="8">
    <source>
        <dbReference type="PROSITE" id="PS51379"/>
    </source>
</evidence>
<keyword evidence="3" id="KW-0479">Metal-binding</keyword>
<evidence type="ECO:0000313" key="10">
    <source>
        <dbReference type="Proteomes" id="UP000005337"/>
    </source>
</evidence>
<keyword evidence="2" id="KW-0004">4Fe-4S</keyword>
<feature type="transmembrane region" description="Helical" evidence="7">
    <location>
        <begin position="170"/>
        <end position="193"/>
    </location>
</feature>
<sequence length="273" mass="31763">MKKYIPSIILLCIFEIVAVTLWVTMDNLFYMINFTYIGVCISIGLALFVNEKKYARRFVQFAVGSYMLIYLGVIQQENMQIEGFWYYLFLGVFEAATIHYTVAKIFGPLIWGRGWCGYACWTVMILDLLPYKQPKSSRKNWGFIRYIIFTLSLVLIIGLFLMKIDNLDKIMFLLFIVGNVLYYIVGISLAFVLKDNRAFCKYICPVTVFLKPMSYYSIIRVHCNEDKCIKCGKCLKVCPMNVEVNKDSRKRINATECILCYECVKECPVKALR</sequence>
<dbReference type="Pfam" id="PF13237">
    <property type="entry name" value="Fer4_10"/>
    <property type="match status" value="1"/>
</dbReference>
<evidence type="ECO:0000256" key="3">
    <source>
        <dbReference type="ARBA" id="ARBA00022723"/>
    </source>
</evidence>
<protein>
    <submittedName>
        <fullName evidence="9">Putative 4Fe-4S ferredoxin, iron-sulfur binding</fullName>
    </submittedName>
</protein>
<keyword evidence="7" id="KW-0472">Membrane</keyword>
<keyword evidence="4" id="KW-0249">Electron transport</keyword>
<dbReference type="GO" id="GO:0046872">
    <property type="term" value="F:metal ion binding"/>
    <property type="evidence" value="ECO:0007669"/>
    <property type="project" value="UniProtKB-KW"/>
</dbReference>
<dbReference type="PROSITE" id="PS51379">
    <property type="entry name" value="4FE4S_FER_2"/>
    <property type="match status" value="2"/>
</dbReference>
<dbReference type="RefSeq" id="WP_003461344.1">
    <property type="nucleotide sequence ID" value="NZ_ABDW01000001.1"/>
</dbReference>
<keyword evidence="6" id="KW-0411">Iron-sulfur</keyword>
<keyword evidence="5" id="KW-0408">Iron</keyword>
<dbReference type="EMBL" id="ABDW01000001">
    <property type="protein sequence ID" value="EDT16813.1"/>
    <property type="molecule type" value="Genomic_DNA"/>
</dbReference>
<feature type="domain" description="4Fe-4S ferredoxin-type" evidence="8">
    <location>
        <begin position="249"/>
        <end position="273"/>
    </location>
</feature>
<dbReference type="GO" id="GO:0051539">
    <property type="term" value="F:4 iron, 4 sulfur cluster binding"/>
    <property type="evidence" value="ECO:0007669"/>
    <property type="project" value="UniProtKB-KW"/>
</dbReference>
<keyword evidence="1" id="KW-0813">Transport</keyword>
<feature type="domain" description="4Fe-4S ferredoxin-type" evidence="8">
    <location>
        <begin position="219"/>
        <end position="248"/>
    </location>
</feature>
<keyword evidence="7" id="KW-0812">Transmembrane</keyword>
<gene>
    <name evidence="9" type="ORF">AC3_0562</name>
</gene>
<feature type="transmembrane region" description="Helical" evidence="7">
    <location>
        <begin position="84"/>
        <end position="103"/>
    </location>
</feature>
<name>B1BNL7_CLOPF</name>
<dbReference type="Gene3D" id="3.30.70.20">
    <property type="match status" value="1"/>
</dbReference>
<evidence type="ECO:0000256" key="2">
    <source>
        <dbReference type="ARBA" id="ARBA00022485"/>
    </source>
</evidence>
<dbReference type="InterPro" id="IPR017896">
    <property type="entry name" value="4Fe4S_Fe-S-bd"/>
</dbReference>
<dbReference type="Pfam" id="PF12801">
    <property type="entry name" value="Fer4_5"/>
    <property type="match status" value="2"/>
</dbReference>
<dbReference type="SUPFAM" id="SSF54862">
    <property type="entry name" value="4Fe-4S ferredoxins"/>
    <property type="match status" value="1"/>
</dbReference>
<dbReference type="GO" id="GO:0005886">
    <property type="term" value="C:plasma membrane"/>
    <property type="evidence" value="ECO:0007669"/>
    <property type="project" value="TreeGrafter"/>
</dbReference>
<dbReference type="PANTHER" id="PTHR30176">
    <property type="entry name" value="FERREDOXIN-TYPE PROTEIN NAPH"/>
    <property type="match status" value="1"/>
</dbReference>
<comment type="caution">
    <text evidence="9">The sequence shown here is derived from an EMBL/GenBank/DDBJ whole genome shotgun (WGS) entry which is preliminary data.</text>
</comment>
<organism evidence="9 10">
    <name type="scientific">Clostridium perfringens E str. JGS1987</name>
    <dbReference type="NCBI Taxonomy" id="451755"/>
    <lineage>
        <taxon>Bacteria</taxon>
        <taxon>Bacillati</taxon>
        <taxon>Bacillota</taxon>
        <taxon>Clostridia</taxon>
        <taxon>Eubacteriales</taxon>
        <taxon>Clostridiaceae</taxon>
        <taxon>Clostridium</taxon>
    </lineage>
</organism>
<dbReference type="Proteomes" id="UP000005337">
    <property type="component" value="Unassembled WGS sequence"/>
</dbReference>
<dbReference type="PROSITE" id="PS00198">
    <property type="entry name" value="4FE4S_FER_1"/>
    <property type="match status" value="2"/>
</dbReference>
<feature type="transmembrane region" description="Helical" evidence="7">
    <location>
        <begin position="7"/>
        <end position="24"/>
    </location>
</feature>
<evidence type="ECO:0000256" key="5">
    <source>
        <dbReference type="ARBA" id="ARBA00023004"/>
    </source>
</evidence>
<feature type="transmembrane region" description="Helical" evidence="7">
    <location>
        <begin position="30"/>
        <end position="49"/>
    </location>
</feature>
<dbReference type="InterPro" id="IPR017900">
    <property type="entry name" value="4Fe4S_Fe_S_CS"/>
</dbReference>
<feature type="transmembrane region" description="Helical" evidence="7">
    <location>
        <begin position="143"/>
        <end position="164"/>
    </location>
</feature>